<organism evidence="3 4">
    <name type="scientific">Candidatus Beckwithbacteria bacterium GW2011_GWB1_47_15</name>
    <dbReference type="NCBI Taxonomy" id="1618371"/>
    <lineage>
        <taxon>Bacteria</taxon>
        <taxon>Candidatus Beckwithiibacteriota</taxon>
    </lineage>
</organism>
<comment type="caution">
    <text evidence="3">The sequence shown here is derived from an EMBL/GenBank/DDBJ whole genome shotgun (WGS) entry which is preliminary data.</text>
</comment>
<proteinExistence type="predicted"/>
<dbReference type="EMBL" id="LCNT01000004">
    <property type="protein sequence ID" value="KKU61097.1"/>
    <property type="molecule type" value="Genomic_DNA"/>
</dbReference>
<feature type="transmembrane region" description="Helical" evidence="2">
    <location>
        <begin position="129"/>
        <end position="150"/>
    </location>
</feature>
<keyword evidence="2" id="KW-0812">Transmembrane</keyword>
<feature type="transmembrane region" description="Helical" evidence="2">
    <location>
        <begin position="65"/>
        <end position="82"/>
    </location>
</feature>
<evidence type="ECO:0000313" key="3">
    <source>
        <dbReference type="EMBL" id="KKU61097.1"/>
    </source>
</evidence>
<protein>
    <submittedName>
        <fullName evidence="3">Uncharacterized protein</fullName>
    </submittedName>
</protein>
<name>A0A0G1RVF6_9BACT</name>
<feature type="coiled-coil region" evidence="1">
    <location>
        <begin position="217"/>
        <end position="244"/>
    </location>
</feature>
<evidence type="ECO:0000313" key="4">
    <source>
        <dbReference type="Proteomes" id="UP000033860"/>
    </source>
</evidence>
<dbReference type="Proteomes" id="UP000033860">
    <property type="component" value="Unassembled WGS sequence"/>
</dbReference>
<dbReference type="AlphaFoldDB" id="A0A0G1RVF6"/>
<keyword evidence="1" id="KW-0175">Coiled coil</keyword>
<feature type="transmembrane region" description="Helical" evidence="2">
    <location>
        <begin position="5"/>
        <end position="22"/>
    </location>
</feature>
<evidence type="ECO:0000256" key="1">
    <source>
        <dbReference type="SAM" id="Coils"/>
    </source>
</evidence>
<keyword evidence="2" id="KW-0472">Membrane</keyword>
<keyword evidence="2" id="KW-1133">Transmembrane helix</keyword>
<feature type="transmembrane region" description="Helical" evidence="2">
    <location>
        <begin position="88"/>
        <end position="117"/>
    </location>
</feature>
<feature type="transmembrane region" description="Helical" evidence="2">
    <location>
        <begin position="28"/>
        <end position="45"/>
    </location>
</feature>
<gene>
    <name evidence="3" type="ORF">UX85_C0004G0018</name>
</gene>
<evidence type="ECO:0000256" key="2">
    <source>
        <dbReference type="SAM" id="Phobius"/>
    </source>
</evidence>
<sequence>MTLPVLLNSLLLIFAVAFSFYWRENPELSKFSLQLTALLILFYLFHDLLLRHHKSNIKYQNISKAIIYTILTLLLVLSTGGLDSPLLFLLYLLLFGLSLFLMPLVSFITSLALVGFFLINSAPLTNSQLVNLFSLIFMAPLALIFGTQYIRLLEGKNRIKVLKHQAKILNQTISDEESTTLIWLSIEFHNKIDQAMDIVSQLTTNLSRIPYHQREKLNQLYQDLKKLAQSGKKLQQTIDQATDE</sequence>
<reference evidence="3 4" key="1">
    <citation type="journal article" date="2015" name="Nature">
        <title>rRNA introns, odd ribosomes, and small enigmatic genomes across a large radiation of phyla.</title>
        <authorList>
            <person name="Brown C.T."/>
            <person name="Hug L.A."/>
            <person name="Thomas B.C."/>
            <person name="Sharon I."/>
            <person name="Castelle C.J."/>
            <person name="Singh A."/>
            <person name="Wilkins M.J."/>
            <person name="Williams K.H."/>
            <person name="Banfield J.F."/>
        </authorList>
    </citation>
    <scope>NUCLEOTIDE SEQUENCE [LARGE SCALE GENOMIC DNA]</scope>
</reference>
<accession>A0A0G1RVF6</accession>